<dbReference type="AlphaFoldDB" id="A0A2P2C3P0"/>
<evidence type="ECO:0000313" key="1">
    <source>
        <dbReference type="EMBL" id="CUR56647.1"/>
    </source>
</evidence>
<dbReference type="Pfam" id="PF13620">
    <property type="entry name" value="CarboxypepD_reg"/>
    <property type="match status" value="1"/>
</dbReference>
<protein>
    <submittedName>
        <fullName evidence="1">Uncharacterized protein</fullName>
    </submittedName>
</protein>
<dbReference type="EMBL" id="CZKB01000004">
    <property type="protein sequence ID" value="CUR56647.1"/>
    <property type="molecule type" value="Genomic_DNA"/>
</dbReference>
<dbReference type="InterPro" id="IPR013784">
    <property type="entry name" value="Carb-bd-like_fold"/>
</dbReference>
<dbReference type="SUPFAM" id="SSF49452">
    <property type="entry name" value="Starch-binding domain-like"/>
    <property type="match status" value="1"/>
</dbReference>
<sequence length="420" mass="43796">MKSLRLIAGAALVVTALAPIPAAHALDPGSIAGVVTDEGAAPLAGIDVTVWDNVGYGEIVVGQDVTGADGSYQVDGIDPDPYYKVRFSDPTDAYATEWHRNVIAGTFATWVPVSENGVNTLLVAELEPAGSISGTVTIGAGAPVENAAVSVWWQYAAQAYARVGDYTTDADGHYVIPGLPAATYAVGFHDPATGAAETWDDQLYMMSATPITVGSGEDVAGIDALLGGVVTSTAAPTISGKPQVGQTLTATSGWTPADATVTYRWVVGDDTTPADDPSGTTYVPTALDVGKSIRVQATATKGAGWVPATAWSAATAPVAAAPPPPPVVMPVMANHRLPLIKGRLLVGTTVRVTRGSWTPYPSRLDYAWYASGTLIKRADRPRFTLTRKQLGKRLTVRVTASAPSYQPLTVRTARTAKVRR</sequence>
<dbReference type="GO" id="GO:0030246">
    <property type="term" value="F:carbohydrate binding"/>
    <property type="evidence" value="ECO:0007669"/>
    <property type="project" value="InterPro"/>
</dbReference>
<dbReference type="Gene3D" id="2.60.40.1120">
    <property type="entry name" value="Carboxypeptidase-like, regulatory domain"/>
    <property type="match status" value="1"/>
</dbReference>
<name>A0A2P2C3P0_9ZZZZ</name>
<accession>A0A2P2C3P0</accession>
<dbReference type="Gene3D" id="2.60.40.10">
    <property type="entry name" value="Immunoglobulins"/>
    <property type="match status" value="1"/>
</dbReference>
<reference evidence="1" key="1">
    <citation type="submission" date="2015-08" db="EMBL/GenBank/DDBJ databases">
        <authorList>
            <person name="Babu N.S."/>
            <person name="Beckwith C.J."/>
            <person name="Beseler K.G."/>
            <person name="Brison A."/>
            <person name="Carone J.V."/>
            <person name="Caskin T.P."/>
            <person name="Diamond M."/>
            <person name="Durham M.E."/>
            <person name="Foxe J.M."/>
            <person name="Go M."/>
            <person name="Henderson B.A."/>
            <person name="Jones I.B."/>
            <person name="McGettigan J.A."/>
            <person name="Micheletti S.J."/>
            <person name="Nasrallah M.E."/>
            <person name="Ortiz D."/>
            <person name="Piller C.R."/>
            <person name="Privatt S.R."/>
            <person name="Schneider S.L."/>
            <person name="Sharp S."/>
            <person name="Smith T.C."/>
            <person name="Stanton J.D."/>
            <person name="Ullery H.E."/>
            <person name="Wilson R.J."/>
            <person name="Serrano M.G."/>
            <person name="Buck G."/>
            <person name="Lee V."/>
            <person name="Wang Y."/>
            <person name="Carvalho R."/>
            <person name="Voegtly L."/>
            <person name="Shi R."/>
            <person name="Duckworth R."/>
            <person name="Johnson A."/>
            <person name="Loviza R."/>
            <person name="Walstead R."/>
            <person name="Shah Z."/>
            <person name="Kiflezghi M."/>
            <person name="Wade K."/>
            <person name="Ball S.L."/>
            <person name="Bradley K.W."/>
            <person name="Asai D.J."/>
            <person name="Bowman C.A."/>
            <person name="Russell D.A."/>
            <person name="Pope W.H."/>
            <person name="Jacobs-Sera D."/>
            <person name="Hendrix R.W."/>
            <person name="Hatfull G.F."/>
        </authorList>
    </citation>
    <scope>NUCLEOTIDE SEQUENCE</scope>
</reference>
<gene>
    <name evidence="1" type="ORF">NOCA1120116</name>
</gene>
<dbReference type="InterPro" id="IPR008969">
    <property type="entry name" value="CarboxyPept-like_regulatory"/>
</dbReference>
<dbReference type="SUPFAM" id="SSF49464">
    <property type="entry name" value="Carboxypeptidase regulatory domain-like"/>
    <property type="match status" value="1"/>
</dbReference>
<dbReference type="Gene3D" id="2.60.40.2700">
    <property type="match status" value="2"/>
</dbReference>
<dbReference type="InterPro" id="IPR013783">
    <property type="entry name" value="Ig-like_fold"/>
</dbReference>
<organism evidence="1">
    <name type="scientific">metagenome</name>
    <dbReference type="NCBI Taxonomy" id="256318"/>
    <lineage>
        <taxon>unclassified sequences</taxon>
        <taxon>metagenomes</taxon>
    </lineage>
</organism>
<proteinExistence type="predicted"/>